<dbReference type="Proteomes" id="UP001060215">
    <property type="component" value="Chromosome 11"/>
</dbReference>
<name>A0ACC0F7D8_9ERIC</name>
<evidence type="ECO:0000313" key="2">
    <source>
        <dbReference type="Proteomes" id="UP001060215"/>
    </source>
</evidence>
<comment type="caution">
    <text evidence="1">The sequence shown here is derived from an EMBL/GenBank/DDBJ whole genome shotgun (WGS) entry which is preliminary data.</text>
</comment>
<gene>
    <name evidence="1" type="ORF">LOK49_LG15G00464</name>
</gene>
<keyword evidence="2" id="KW-1185">Reference proteome</keyword>
<protein>
    <submittedName>
        <fullName evidence="1">Protein FANTASTIC FOUR 1</fullName>
    </submittedName>
</protein>
<sequence>MCATRKETRLLNISNFRDEAQSNLWDHSAFMKTYAMYLDQKLELILYEKKQSCGGFEIEMYELRDERWRSLLNWALNPYDLNIGAICSEVCLHHIVKITNNMSSIVCHGLQSCLEPWLIESPALKHKLDPSKSFPWPQSLFAPRQQEEHQDSSHNEENNNKDNNGCVDCDGKSNNNGEMGGWSFIQALTNKPYNCKEVTENEKEVYVHPLVKLSSSTLSKTSLEMCTESLGSETGSDISESSDEFSSVWPENSLRSSTIQQSKSRELGKKLTRSGSFPPPLTSISSSDSVRVRPHREGGRLVIKAVTVASCNGYFQAERVDGRLRLCLLKEGCVNCDNELVEGKEKVYNEEVGEGVVEEHASVGETKAKEEYYDDDDDNDNNDETGGDDDDDSDKWVEGIRGKLRLESCQGRAGARKVVVGTRVWQVGGHFGWPLLKALC</sequence>
<organism evidence="1 2">
    <name type="scientific">Camellia lanceoleosa</name>
    <dbReference type="NCBI Taxonomy" id="1840588"/>
    <lineage>
        <taxon>Eukaryota</taxon>
        <taxon>Viridiplantae</taxon>
        <taxon>Streptophyta</taxon>
        <taxon>Embryophyta</taxon>
        <taxon>Tracheophyta</taxon>
        <taxon>Spermatophyta</taxon>
        <taxon>Magnoliopsida</taxon>
        <taxon>eudicotyledons</taxon>
        <taxon>Gunneridae</taxon>
        <taxon>Pentapetalae</taxon>
        <taxon>asterids</taxon>
        <taxon>Ericales</taxon>
        <taxon>Theaceae</taxon>
        <taxon>Camellia</taxon>
    </lineage>
</organism>
<reference evidence="1 2" key="1">
    <citation type="journal article" date="2022" name="Plant J.">
        <title>Chromosome-level genome of Camellia lanceoleosa provides a valuable resource for understanding genome evolution and self-incompatibility.</title>
        <authorList>
            <person name="Gong W."/>
            <person name="Xiao S."/>
            <person name="Wang L."/>
            <person name="Liao Z."/>
            <person name="Chang Y."/>
            <person name="Mo W."/>
            <person name="Hu G."/>
            <person name="Li W."/>
            <person name="Zhao G."/>
            <person name="Zhu H."/>
            <person name="Hu X."/>
            <person name="Ji K."/>
            <person name="Xiang X."/>
            <person name="Song Q."/>
            <person name="Yuan D."/>
            <person name="Jin S."/>
            <person name="Zhang L."/>
        </authorList>
    </citation>
    <scope>NUCLEOTIDE SEQUENCE [LARGE SCALE GENOMIC DNA]</scope>
    <source>
        <strain evidence="1">SQ_2022a</strain>
    </source>
</reference>
<proteinExistence type="predicted"/>
<evidence type="ECO:0000313" key="1">
    <source>
        <dbReference type="EMBL" id="KAI7984389.1"/>
    </source>
</evidence>
<accession>A0ACC0F7D8</accession>
<dbReference type="EMBL" id="CM045768">
    <property type="protein sequence ID" value="KAI7984389.1"/>
    <property type="molecule type" value="Genomic_DNA"/>
</dbReference>